<dbReference type="EMBL" id="UZAI01019812">
    <property type="protein sequence ID" value="VDP47843.1"/>
    <property type="molecule type" value="Genomic_DNA"/>
</dbReference>
<accession>A0A3P8HNY8</accession>
<dbReference type="Proteomes" id="UP000277204">
    <property type="component" value="Unassembled WGS sequence"/>
</dbReference>
<sequence>MTDPFQVRTVVRQGCLLSSSLFLLVVDWIIKTSKSKEKHGIQFSAQDQLDDLDFSNDIALLSHKQEQMQMKTTRVAGASTSVGLNIHKGKTKVLKYNTENTNPIILDRETLEDVESFMYLESIFDEQGGSHLDVKERIGKARTAFLQFKNIWNSKQLNHYQSRNLHYERQNFYCMELNLGELLQPSSKWYKYL</sequence>
<name>A0A3P8HNY8_9TREM</name>
<evidence type="ECO:0000313" key="1">
    <source>
        <dbReference type="EMBL" id="VDP47843.1"/>
    </source>
</evidence>
<organism evidence="1 2">
    <name type="scientific">Schistosoma margrebowiei</name>
    <dbReference type="NCBI Taxonomy" id="48269"/>
    <lineage>
        <taxon>Eukaryota</taxon>
        <taxon>Metazoa</taxon>
        <taxon>Spiralia</taxon>
        <taxon>Lophotrochozoa</taxon>
        <taxon>Platyhelminthes</taxon>
        <taxon>Trematoda</taxon>
        <taxon>Digenea</taxon>
        <taxon>Strigeidida</taxon>
        <taxon>Schistosomatoidea</taxon>
        <taxon>Schistosomatidae</taxon>
        <taxon>Schistosoma</taxon>
    </lineage>
</organism>
<gene>
    <name evidence="1" type="ORF">SMRZ_LOCUS23584</name>
</gene>
<protein>
    <recommendedName>
        <fullName evidence="3">Reverse transcriptase domain-containing protein</fullName>
    </recommendedName>
</protein>
<dbReference type="PANTHER" id="PTHR47027">
    <property type="entry name" value="REVERSE TRANSCRIPTASE DOMAIN-CONTAINING PROTEIN"/>
    <property type="match status" value="1"/>
</dbReference>
<keyword evidence="2" id="KW-1185">Reference proteome</keyword>
<reference evidence="1 2" key="1">
    <citation type="submission" date="2018-11" db="EMBL/GenBank/DDBJ databases">
        <authorList>
            <consortium name="Pathogen Informatics"/>
        </authorList>
    </citation>
    <scope>NUCLEOTIDE SEQUENCE [LARGE SCALE GENOMIC DNA]</scope>
    <source>
        <strain evidence="1 2">Zambia</strain>
    </source>
</reference>
<dbReference type="AlphaFoldDB" id="A0A3P8HNY8"/>
<evidence type="ECO:0008006" key="3">
    <source>
        <dbReference type="Google" id="ProtNLM"/>
    </source>
</evidence>
<dbReference type="PANTHER" id="PTHR47027:SF25">
    <property type="entry name" value="REVERSE TRANSCRIPTASE DOMAIN-CONTAINING PROTEIN"/>
    <property type="match status" value="1"/>
</dbReference>
<evidence type="ECO:0000313" key="2">
    <source>
        <dbReference type="Proteomes" id="UP000277204"/>
    </source>
</evidence>
<proteinExistence type="predicted"/>